<evidence type="ECO:0000256" key="1">
    <source>
        <dbReference type="ARBA" id="ARBA00004323"/>
    </source>
</evidence>
<evidence type="ECO:0000256" key="9">
    <source>
        <dbReference type="ARBA" id="ARBA00023136"/>
    </source>
</evidence>
<dbReference type="Gene3D" id="3.90.1480.20">
    <property type="entry name" value="Glycosyl transferase family 29"/>
    <property type="match status" value="1"/>
</dbReference>
<evidence type="ECO:0000256" key="2">
    <source>
        <dbReference type="ARBA" id="ARBA00006003"/>
    </source>
</evidence>
<feature type="region of interest" description="Disordered" evidence="11">
    <location>
        <begin position="382"/>
        <end position="429"/>
    </location>
</feature>
<dbReference type="EMBL" id="CP151501">
    <property type="protein sequence ID" value="WZN59147.1"/>
    <property type="molecule type" value="Genomic_DNA"/>
</dbReference>
<comment type="subcellular location">
    <subcellularLocation>
        <location evidence="1">Golgi apparatus membrane</location>
        <topology evidence="1">Single-pass type II membrane protein</topology>
    </subcellularLocation>
</comment>
<dbReference type="AlphaFoldDB" id="A0AAX4NZZ2"/>
<dbReference type="InterPro" id="IPR050943">
    <property type="entry name" value="Glycosyltr_29_Sialyltrsf"/>
</dbReference>
<keyword evidence="6" id="KW-0735">Signal-anchor</keyword>
<comment type="similarity">
    <text evidence="2">Belongs to the glycosyltransferase 29 family.</text>
</comment>
<name>A0AAX4NZZ2_9CHLO</name>
<feature type="compositionally biased region" description="Basic and acidic residues" evidence="11">
    <location>
        <begin position="398"/>
        <end position="409"/>
    </location>
</feature>
<evidence type="ECO:0000313" key="14">
    <source>
        <dbReference type="Proteomes" id="UP001472866"/>
    </source>
</evidence>
<feature type="region of interest" description="Disordered" evidence="11">
    <location>
        <begin position="301"/>
        <end position="331"/>
    </location>
</feature>
<evidence type="ECO:0000256" key="4">
    <source>
        <dbReference type="ARBA" id="ARBA00022679"/>
    </source>
</evidence>
<evidence type="ECO:0000256" key="12">
    <source>
        <dbReference type="SAM" id="SignalP"/>
    </source>
</evidence>
<keyword evidence="9" id="KW-0472">Membrane</keyword>
<dbReference type="GO" id="GO:0008373">
    <property type="term" value="F:sialyltransferase activity"/>
    <property type="evidence" value="ECO:0007669"/>
    <property type="project" value="InterPro"/>
</dbReference>
<protein>
    <submittedName>
        <fullName evidence="13">Sialyltransferase</fullName>
    </submittedName>
</protein>
<keyword evidence="3 13" id="KW-0328">Glycosyltransferase</keyword>
<evidence type="ECO:0000256" key="5">
    <source>
        <dbReference type="ARBA" id="ARBA00022692"/>
    </source>
</evidence>
<feature type="compositionally biased region" description="Acidic residues" evidence="11">
    <location>
        <begin position="387"/>
        <end position="397"/>
    </location>
</feature>
<keyword evidence="14" id="KW-1185">Reference proteome</keyword>
<accession>A0AAX4NZZ2</accession>
<dbReference type="InterPro" id="IPR001675">
    <property type="entry name" value="Glyco_trans_29"/>
</dbReference>
<dbReference type="InterPro" id="IPR038578">
    <property type="entry name" value="GT29-like_sf"/>
</dbReference>
<sequence>MVKVHPALVATLAVLMALVLCSGVEVGASLVLFNSNSGATKPQKAKHKDSCPPSMVEVTNAAFKHALKKEVYESKKPESVEAFERLNFSTCAVVGNGGTLQTTKYGKSIDSHEVVFRANQAPVKRYEDKVGSKTTFRILNKRWLGTYSAGVGYLPLERGVFLVTSRGDQKVIDTLYRKHKENPKVNVITMSSKISGASRKVLEEFKDYVKCHKRGKTFHGGSTISSGLFEVFMALSLCDKVTVYGFGNGGHGLYQYYKFRNTERKTGDSVHSFDAEKALVMQLERDGFLKTCFGRSKEGNDCGNQHKGASQKAVQRKKDFPSLPGNTIPTASFHNEKYQVGAKKGEESLPKASFHDDSFPVKEGGDGKFAGAEEAMAFLKSMREGGGEDGEDGEWEEEGVRAEHLATDHEIEDDFEEIQVAEERKEEYE</sequence>
<organism evidence="13 14">
    <name type="scientific">Chloropicon roscoffensis</name>
    <dbReference type="NCBI Taxonomy" id="1461544"/>
    <lineage>
        <taxon>Eukaryota</taxon>
        <taxon>Viridiplantae</taxon>
        <taxon>Chlorophyta</taxon>
        <taxon>Chloropicophyceae</taxon>
        <taxon>Chloropicales</taxon>
        <taxon>Chloropicaceae</taxon>
        <taxon>Chloropicon</taxon>
    </lineage>
</organism>
<dbReference type="CDD" id="cd19952">
    <property type="entry name" value="GT29"/>
    <property type="match status" value="1"/>
</dbReference>
<feature type="compositionally biased region" description="Acidic residues" evidence="11">
    <location>
        <begin position="410"/>
        <end position="420"/>
    </location>
</feature>
<keyword evidence="8" id="KW-0333">Golgi apparatus</keyword>
<gene>
    <name evidence="13" type="ORF">HKI87_01g06720</name>
</gene>
<keyword evidence="12" id="KW-0732">Signal</keyword>
<feature type="chain" id="PRO_5043847805" evidence="12">
    <location>
        <begin position="24"/>
        <end position="429"/>
    </location>
</feature>
<evidence type="ECO:0000256" key="11">
    <source>
        <dbReference type="SAM" id="MobiDB-lite"/>
    </source>
</evidence>
<keyword evidence="10" id="KW-0325">Glycoprotein</keyword>
<dbReference type="PANTHER" id="PTHR11987">
    <property type="entry name" value="ALPHA-2,8-SIALYLTRANSFERASE"/>
    <property type="match status" value="1"/>
</dbReference>
<evidence type="ECO:0000313" key="13">
    <source>
        <dbReference type="EMBL" id="WZN59147.1"/>
    </source>
</evidence>
<keyword evidence="7" id="KW-1133">Transmembrane helix</keyword>
<dbReference type="GO" id="GO:0000139">
    <property type="term" value="C:Golgi membrane"/>
    <property type="evidence" value="ECO:0007669"/>
    <property type="project" value="UniProtKB-SubCell"/>
</dbReference>
<reference evidence="13 14" key="1">
    <citation type="submission" date="2024-03" db="EMBL/GenBank/DDBJ databases">
        <title>Complete genome sequence of the green alga Chloropicon roscoffensis RCC1871.</title>
        <authorList>
            <person name="Lemieux C."/>
            <person name="Pombert J.-F."/>
            <person name="Otis C."/>
            <person name="Turmel M."/>
        </authorList>
    </citation>
    <scope>NUCLEOTIDE SEQUENCE [LARGE SCALE GENOMIC DNA]</scope>
    <source>
        <strain evidence="13 14">RCC1871</strain>
    </source>
</reference>
<evidence type="ECO:0000256" key="10">
    <source>
        <dbReference type="ARBA" id="ARBA00023180"/>
    </source>
</evidence>
<evidence type="ECO:0000256" key="8">
    <source>
        <dbReference type="ARBA" id="ARBA00023034"/>
    </source>
</evidence>
<feature type="signal peptide" evidence="12">
    <location>
        <begin position="1"/>
        <end position="23"/>
    </location>
</feature>
<keyword evidence="5" id="KW-0812">Transmembrane</keyword>
<evidence type="ECO:0000256" key="7">
    <source>
        <dbReference type="ARBA" id="ARBA00022989"/>
    </source>
</evidence>
<evidence type="ECO:0000256" key="3">
    <source>
        <dbReference type="ARBA" id="ARBA00022676"/>
    </source>
</evidence>
<dbReference type="Proteomes" id="UP001472866">
    <property type="component" value="Chromosome 01"/>
</dbReference>
<keyword evidence="4" id="KW-0808">Transferase</keyword>
<evidence type="ECO:0000256" key="6">
    <source>
        <dbReference type="ARBA" id="ARBA00022968"/>
    </source>
</evidence>
<dbReference type="PANTHER" id="PTHR11987:SF36">
    <property type="entry name" value="SIA-ALPHA-2,3-GAL-BETA-1,4-GLCNAC-R:ALPHA 2,8-SIALYLTRANSFERASE"/>
    <property type="match status" value="1"/>
</dbReference>
<dbReference type="Pfam" id="PF00777">
    <property type="entry name" value="Glyco_transf_29"/>
    <property type="match status" value="1"/>
</dbReference>
<proteinExistence type="inferred from homology"/>